<feature type="non-terminal residue" evidence="2">
    <location>
        <position position="127"/>
    </location>
</feature>
<keyword evidence="1" id="KW-0175">Coiled coil</keyword>
<evidence type="ECO:0000256" key="1">
    <source>
        <dbReference type="SAM" id="Coils"/>
    </source>
</evidence>
<sequence length="127" mass="15354">MEAGKLIVQRVSVLDRLKKLEIMKSQIRDIVYNKIKEEYAEQLKDINSKLEKEKDYLKEEINRIKSLEAETLLSIETVDIQVEELNVRFTLNEFTEEEYSRKKSSIEQDMNEKRIRLKELRDKRRTF</sequence>
<comment type="caution">
    <text evidence="2">The sequence shown here is derived from an EMBL/GenBank/DDBJ whole genome shotgun (WGS) entry which is preliminary data.</text>
</comment>
<accession>A0A350HAA0</accession>
<gene>
    <name evidence="2" type="ORF">DCW38_04720</name>
</gene>
<evidence type="ECO:0000313" key="2">
    <source>
        <dbReference type="EMBL" id="HAV92466.1"/>
    </source>
</evidence>
<dbReference type="EMBL" id="DMZY01000139">
    <property type="protein sequence ID" value="HAV92466.1"/>
    <property type="molecule type" value="Genomic_DNA"/>
</dbReference>
<proteinExistence type="predicted"/>
<protein>
    <submittedName>
        <fullName evidence="2">Uncharacterized protein</fullName>
    </submittedName>
</protein>
<organism evidence="2 3">
    <name type="scientific">candidate division WOR-3 bacterium</name>
    <dbReference type="NCBI Taxonomy" id="2052148"/>
    <lineage>
        <taxon>Bacteria</taxon>
        <taxon>Bacteria division WOR-3</taxon>
    </lineage>
</organism>
<name>A0A350HAA0_UNCW3</name>
<reference evidence="2 3" key="1">
    <citation type="journal article" date="2018" name="Nat. Biotechnol.">
        <title>A standardized bacterial taxonomy based on genome phylogeny substantially revises the tree of life.</title>
        <authorList>
            <person name="Parks D.H."/>
            <person name="Chuvochina M."/>
            <person name="Waite D.W."/>
            <person name="Rinke C."/>
            <person name="Skarshewski A."/>
            <person name="Chaumeil P.A."/>
            <person name="Hugenholtz P."/>
        </authorList>
    </citation>
    <scope>NUCLEOTIDE SEQUENCE [LARGE SCALE GENOMIC DNA]</scope>
    <source>
        <strain evidence="2">UBA9956</strain>
    </source>
</reference>
<dbReference type="AlphaFoldDB" id="A0A350HAA0"/>
<feature type="coiled-coil region" evidence="1">
    <location>
        <begin position="32"/>
        <end position="70"/>
    </location>
</feature>
<evidence type="ECO:0000313" key="3">
    <source>
        <dbReference type="Proteomes" id="UP000264062"/>
    </source>
</evidence>
<dbReference type="Proteomes" id="UP000264062">
    <property type="component" value="Unassembled WGS sequence"/>
</dbReference>